<gene>
    <name evidence="1" type="ORF">OLEA9_A012847</name>
</gene>
<dbReference type="SUPFAM" id="SSF81383">
    <property type="entry name" value="F-box domain"/>
    <property type="match status" value="1"/>
</dbReference>
<dbReference type="Proteomes" id="UP000594638">
    <property type="component" value="Unassembled WGS sequence"/>
</dbReference>
<organism evidence="1 2">
    <name type="scientific">Olea europaea subsp. europaea</name>
    <dbReference type="NCBI Taxonomy" id="158383"/>
    <lineage>
        <taxon>Eukaryota</taxon>
        <taxon>Viridiplantae</taxon>
        <taxon>Streptophyta</taxon>
        <taxon>Embryophyta</taxon>
        <taxon>Tracheophyta</taxon>
        <taxon>Spermatophyta</taxon>
        <taxon>Magnoliopsida</taxon>
        <taxon>eudicotyledons</taxon>
        <taxon>Gunneridae</taxon>
        <taxon>Pentapetalae</taxon>
        <taxon>asterids</taxon>
        <taxon>lamiids</taxon>
        <taxon>Lamiales</taxon>
        <taxon>Oleaceae</taxon>
        <taxon>Oleeae</taxon>
        <taxon>Olea</taxon>
    </lineage>
</organism>
<dbReference type="AlphaFoldDB" id="A0A8S0RY27"/>
<accession>A0A8S0RY27</accession>
<reference evidence="1 2" key="1">
    <citation type="submission" date="2019-12" db="EMBL/GenBank/DDBJ databases">
        <authorList>
            <person name="Alioto T."/>
            <person name="Alioto T."/>
            <person name="Gomez Garrido J."/>
        </authorList>
    </citation>
    <scope>NUCLEOTIDE SEQUENCE [LARGE SCALE GENOMIC DNA]</scope>
</reference>
<proteinExistence type="predicted"/>
<dbReference type="EMBL" id="CACTIH010003782">
    <property type="protein sequence ID" value="CAA2984911.1"/>
    <property type="molecule type" value="Genomic_DNA"/>
</dbReference>
<comment type="caution">
    <text evidence="1">The sequence shown here is derived from an EMBL/GenBank/DDBJ whole genome shotgun (WGS) entry which is preliminary data.</text>
</comment>
<name>A0A8S0RY27_OLEEU</name>
<sequence length="128" mass="14632">MSDFTDLPDEMIIDILDHLSIENLKETVCCNQIFHRISRVFLVCLALSRVSQANYHYFQSEGTIVGYVALVEYDVKNLGISLDTTVSRDAKIVQVLWTSPVIMQMSKEEVDSELKKLEKLEEEGLLFS</sequence>
<keyword evidence="2" id="KW-1185">Reference proteome</keyword>
<dbReference type="InterPro" id="IPR036047">
    <property type="entry name" value="F-box-like_dom_sf"/>
</dbReference>
<dbReference type="Gramene" id="OE9A012847T1">
    <property type="protein sequence ID" value="OE9A012847C1"/>
    <property type="gene ID" value="OE9A012847"/>
</dbReference>
<protein>
    <submittedName>
        <fullName evidence="1">---NA</fullName>
    </submittedName>
</protein>
<evidence type="ECO:0000313" key="2">
    <source>
        <dbReference type="Proteomes" id="UP000594638"/>
    </source>
</evidence>
<evidence type="ECO:0000313" key="1">
    <source>
        <dbReference type="EMBL" id="CAA2984911.1"/>
    </source>
</evidence>